<evidence type="ECO:0000313" key="2">
    <source>
        <dbReference type="Proteomes" id="UP001060085"/>
    </source>
</evidence>
<dbReference type="EMBL" id="CM044704">
    <property type="protein sequence ID" value="KAI5666936.1"/>
    <property type="molecule type" value="Genomic_DNA"/>
</dbReference>
<proteinExistence type="predicted"/>
<protein>
    <submittedName>
        <fullName evidence="1">Uncharacterized protein</fullName>
    </submittedName>
</protein>
<sequence length="184" mass="20438">MKNNINMVKGVIKLTKPMILIQMVPRRGSLPLSAARCHLGLGIGFFAGRANYVACMCLQVERACNLLLFVGLIALFSHIFSPFQPNSSLFIDPVMLWVSTETDRLLVLCLGYHLGRPSCYYSLSDSVLQDQIFLLSFLFPLYFITKFVIAIDFAIVIRRFSPTIGIKATVSGSLVLALSSNLQI</sequence>
<gene>
    <name evidence="1" type="ORF">M9H77_16789</name>
</gene>
<reference evidence="2" key="1">
    <citation type="journal article" date="2023" name="Nat. Plants">
        <title>Single-cell RNA sequencing provides a high-resolution roadmap for understanding the multicellular compartmentation of specialized metabolism.</title>
        <authorList>
            <person name="Sun S."/>
            <person name="Shen X."/>
            <person name="Li Y."/>
            <person name="Li Y."/>
            <person name="Wang S."/>
            <person name="Li R."/>
            <person name="Zhang H."/>
            <person name="Shen G."/>
            <person name="Guo B."/>
            <person name="Wei J."/>
            <person name="Xu J."/>
            <person name="St-Pierre B."/>
            <person name="Chen S."/>
            <person name="Sun C."/>
        </authorList>
    </citation>
    <scope>NUCLEOTIDE SEQUENCE [LARGE SCALE GENOMIC DNA]</scope>
</reference>
<accession>A0ACC0B2S9</accession>
<organism evidence="1 2">
    <name type="scientific">Catharanthus roseus</name>
    <name type="common">Madagascar periwinkle</name>
    <name type="synonym">Vinca rosea</name>
    <dbReference type="NCBI Taxonomy" id="4058"/>
    <lineage>
        <taxon>Eukaryota</taxon>
        <taxon>Viridiplantae</taxon>
        <taxon>Streptophyta</taxon>
        <taxon>Embryophyta</taxon>
        <taxon>Tracheophyta</taxon>
        <taxon>Spermatophyta</taxon>
        <taxon>Magnoliopsida</taxon>
        <taxon>eudicotyledons</taxon>
        <taxon>Gunneridae</taxon>
        <taxon>Pentapetalae</taxon>
        <taxon>asterids</taxon>
        <taxon>lamiids</taxon>
        <taxon>Gentianales</taxon>
        <taxon>Apocynaceae</taxon>
        <taxon>Rauvolfioideae</taxon>
        <taxon>Vinceae</taxon>
        <taxon>Catharanthinae</taxon>
        <taxon>Catharanthus</taxon>
    </lineage>
</organism>
<keyword evidence="2" id="KW-1185">Reference proteome</keyword>
<comment type="caution">
    <text evidence="1">The sequence shown here is derived from an EMBL/GenBank/DDBJ whole genome shotgun (WGS) entry which is preliminary data.</text>
</comment>
<dbReference type="Proteomes" id="UP001060085">
    <property type="component" value="Linkage Group LG04"/>
</dbReference>
<evidence type="ECO:0000313" key="1">
    <source>
        <dbReference type="EMBL" id="KAI5666936.1"/>
    </source>
</evidence>
<name>A0ACC0B2S9_CATRO</name>